<organism evidence="1 2">
    <name type="scientific">Paraphotobacterium marinum</name>
    <dbReference type="NCBI Taxonomy" id="1755811"/>
    <lineage>
        <taxon>Bacteria</taxon>
        <taxon>Pseudomonadati</taxon>
        <taxon>Pseudomonadota</taxon>
        <taxon>Gammaproteobacteria</taxon>
        <taxon>Vibrionales</taxon>
        <taxon>Vibrionaceae</taxon>
        <taxon>Paraphotobacterium</taxon>
    </lineage>
</organism>
<accession>A0A220VF10</accession>
<dbReference type="KEGG" id="pmai:CF386_07070"/>
<reference evidence="1 2" key="1">
    <citation type="journal article" date="2016" name="Int. J. Syst. Evol. Microbiol.">
        <title>Paraphotobacterium marinum gen. nov., sp. nov., a member of the family Vibrionaceae, isolated from surface seawater.</title>
        <authorList>
            <person name="Huang Z."/>
            <person name="Dong C."/>
            <person name="Shao Z."/>
        </authorList>
    </citation>
    <scope>NUCLEOTIDE SEQUENCE [LARGE SCALE GENOMIC DNA]</scope>
    <source>
        <strain evidence="1 2">NSCS20N07D</strain>
    </source>
</reference>
<protein>
    <recommendedName>
        <fullName evidence="3">Lipoprotein</fullName>
    </recommendedName>
</protein>
<dbReference type="EMBL" id="CP022355">
    <property type="protein sequence ID" value="ASK78772.1"/>
    <property type="molecule type" value="Genomic_DNA"/>
</dbReference>
<keyword evidence="2" id="KW-1185">Reference proteome</keyword>
<name>A0A220VF10_9GAMM</name>
<dbReference type="PROSITE" id="PS51257">
    <property type="entry name" value="PROKAR_LIPOPROTEIN"/>
    <property type="match status" value="1"/>
</dbReference>
<evidence type="ECO:0000313" key="1">
    <source>
        <dbReference type="EMBL" id="ASK78772.1"/>
    </source>
</evidence>
<dbReference type="RefSeq" id="WP_089073680.1">
    <property type="nucleotide sequence ID" value="NZ_CBCSAM010000001.1"/>
</dbReference>
<evidence type="ECO:0000313" key="2">
    <source>
        <dbReference type="Proteomes" id="UP000242175"/>
    </source>
</evidence>
<proteinExistence type="predicted"/>
<gene>
    <name evidence="1" type="ORF">CF386_07070</name>
</gene>
<dbReference type="AlphaFoldDB" id="A0A220VF10"/>
<evidence type="ECO:0008006" key="3">
    <source>
        <dbReference type="Google" id="ProtNLM"/>
    </source>
</evidence>
<dbReference type="Proteomes" id="UP000242175">
    <property type="component" value="Chromosome large"/>
</dbReference>
<sequence length="87" mass="9770">MRSYKLIITILIILTLTSCKDKSNVINQDIKTGLNCNKKMMNNNECLAAMDRLAKFVDSGLCLSNKPNKLCNTSINILSKHIKNNII</sequence>